<evidence type="ECO:0000256" key="1">
    <source>
        <dbReference type="SAM" id="SignalP"/>
    </source>
</evidence>
<evidence type="ECO:0000313" key="2">
    <source>
        <dbReference type="EMBL" id="AOY88287.1"/>
    </source>
</evidence>
<organism evidence="2 3">
    <name type="scientific">Marinobacter salinus</name>
    <dbReference type="NCBI Taxonomy" id="1874317"/>
    <lineage>
        <taxon>Bacteria</taxon>
        <taxon>Pseudomonadati</taxon>
        <taxon>Pseudomonadota</taxon>
        <taxon>Gammaproteobacteria</taxon>
        <taxon>Pseudomonadales</taxon>
        <taxon>Marinobacteraceae</taxon>
        <taxon>Marinobacter</taxon>
    </lineage>
</organism>
<dbReference type="EMBL" id="CP017715">
    <property type="protein sequence ID" value="AOY88287.1"/>
    <property type="molecule type" value="Genomic_DNA"/>
</dbReference>
<feature type="chain" id="PRO_5009442029" evidence="1">
    <location>
        <begin position="28"/>
        <end position="126"/>
    </location>
</feature>
<keyword evidence="1" id="KW-0732">Signal</keyword>
<evidence type="ECO:0000313" key="3">
    <source>
        <dbReference type="Proteomes" id="UP000177445"/>
    </source>
</evidence>
<sequence>MVMKTMHYLGKGLVGVCLFVALSATQASEGESGYMYCEADYRWAADDEYEVYISNVFYVSSFYDDEVSDSYKKFIDARYDPSNPAYNVTCEYNLFETAREAKDRRNEAISEWRSTDFDVHEVKWSY</sequence>
<dbReference type="KEGG" id="msq:BKP64_08985"/>
<proteinExistence type="predicted"/>
<gene>
    <name evidence="2" type="ORF">BKP64_08985</name>
</gene>
<keyword evidence="3" id="KW-1185">Reference proteome</keyword>
<protein>
    <submittedName>
        <fullName evidence="2">Uncharacterized protein</fullName>
    </submittedName>
</protein>
<dbReference type="AlphaFoldDB" id="A0A1D9GKX6"/>
<reference evidence="2 3" key="1">
    <citation type="submission" date="2016-10" db="EMBL/GenBank/DDBJ databases">
        <title>Marinobacter salinus sp. nov., a moderately halophilic bacterium isolated from a tidal flat environment.</title>
        <authorList>
            <person name="Park S.-J."/>
        </authorList>
    </citation>
    <scope>NUCLEOTIDE SEQUENCE [LARGE SCALE GENOMIC DNA]</scope>
    <source>
        <strain evidence="2 3">Hb8</strain>
    </source>
</reference>
<feature type="signal peptide" evidence="1">
    <location>
        <begin position="1"/>
        <end position="27"/>
    </location>
</feature>
<name>A0A1D9GKX6_9GAMM</name>
<dbReference type="STRING" id="1874317.BKP64_08985"/>
<dbReference type="Proteomes" id="UP000177445">
    <property type="component" value="Chromosome"/>
</dbReference>
<accession>A0A1D9GKX6</accession>